<protein>
    <recommendedName>
        <fullName evidence="14">CAP-Gly domain-containing protein</fullName>
    </recommendedName>
</protein>
<feature type="compositionally biased region" description="Gly residues" evidence="13">
    <location>
        <begin position="384"/>
        <end position="396"/>
    </location>
</feature>
<feature type="region of interest" description="Disordered" evidence="13">
    <location>
        <begin position="74"/>
        <end position="255"/>
    </location>
</feature>
<evidence type="ECO:0000256" key="10">
    <source>
        <dbReference type="ARBA" id="ARBA00023054"/>
    </source>
</evidence>
<dbReference type="PANTHER" id="PTHR18916">
    <property type="entry name" value="DYNACTIN 1-RELATED MICROTUBULE-BINDING"/>
    <property type="match status" value="1"/>
</dbReference>
<organism evidence="15 16">
    <name type="scientific">Marasmiellus scandens</name>
    <dbReference type="NCBI Taxonomy" id="2682957"/>
    <lineage>
        <taxon>Eukaryota</taxon>
        <taxon>Fungi</taxon>
        <taxon>Dikarya</taxon>
        <taxon>Basidiomycota</taxon>
        <taxon>Agaricomycotina</taxon>
        <taxon>Agaricomycetes</taxon>
        <taxon>Agaricomycetidae</taxon>
        <taxon>Agaricales</taxon>
        <taxon>Marasmiineae</taxon>
        <taxon>Omphalotaceae</taxon>
        <taxon>Marasmiellus</taxon>
    </lineage>
</organism>
<evidence type="ECO:0000256" key="4">
    <source>
        <dbReference type="ARBA" id="ARBA00011010"/>
    </source>
</evidence>
<keyword evidence="5" id="KW-0963">Cytoplasm</keyword>
<dbReference type="PROSITE" id="PS00845">
    <property type="entry name" value="CAP_GLY_1"/>
    <property type="match status" value="1"/>
</dbReference>
<feature type="region of interest" description="Disordered" evidence="13">
    <location>
        <begin position="379"/>
        <end position="401"/>
    </location>
</feature>
<dbReference type="EMBL" id="JBANRG010000047">
    <property type="protein sequence ID" value="KAK7445374.1"/>
    <property type="molecule type" value="Genomic_DNA"/>
</dbReference>
<evidence type="ECO:0000256" key="8">
    <source>
        <dbReference type="ARBA" id="ARBA00022776"/>
    </source>
</evidence>
<dbReference type="Proteomes" id="UP001498398">
    <property type="component" value="Unassembled WGS sequence"/>
</dbReference>
<feature type="compositionally biased region" description="Polar residues" evidence="13">
    <location>
        <begin position="152"/>
        <end position="165"/>
    </location>
</feature>
<dbReference type="SMART" id="SM01052">
    <property type="entry name" value="CAP_GLY"/>
    <property type="match status" value="1"/>
</dbReference>
<name>A0ABR1J3Q8_9AGAR</name>
<feature type="compositionally biased region" description="Polar residues" evidence="13">
    <location>
        <begin position="1085"/>
        <end position="1099"/>
    </location>
</feature>
<dbReference type="Pfam" id="PF12455">
    <property type="entry name" value="Dynactin"/>
    <property type="match status" value="1"/>
</dbReference>
<feature type="region of interest" description="Disordered" evidence="13">
    <location>
        <begin position="1083"/>
        <end position="1105"/>
    </location>
</feature>
<dbReference type="Gene3D" id="2.30.30.190">
    <property type="entry name" value="CAP Gly-rich-like domain"/>
    <property type="match status" value="1"/>
</dbReference>
<evidence type="ECO:0000313" key="16">
    <source>
        <dbReference type="Proteomes" id="UP001498398"/>
    </source>
</evidence>
<dbReference type="InterPro" id="IPR036859">
    <property type="entry name" value="CAP-Gly_dom_sf"/>
</dbReference>
<feature type="region of interest" description="Disordered" evidence="13">
    <location>
        <begin position="1146"/>
        <end position="1187"/>
    </location>
</feature>
<evidence type="ECO:0000256" key="12">
    <source>
        <dbReference type="ARBA" id="ARBA00023306"/>
    </source>
</evidence>
<accession>A0ABR1J3Q8</accession>
<keyword evidence="8" id="KW-0498">Mitosis</keyword>
<keyword evidence="16" id="KW-1185">Reference proteome</keyword>
<feature type="domain" description="CAP-Gly" evidence="14">
    <location>
        <begin position="24"/>
        <end position="66"/>
    </location>
</feature>
<keyword evidence="6" id="KW-0132">Cell division</keyword>
<evidence type="ECO:0000256" key="1">
    <source>
        <dbReference type="ARBA" id="ARBA00004114"/>
    </source>
</evidence>
<dbReference type="InterPro" id="IPR000938">
    <property type="entry name" value="CAP-Gly_domain"/>
</dbReference>
<keyword evidence="7" id="KW-0493">Microtubule</keyword>
<feature type="compositionally biased region" description="Polar residues" evidence="13">
    <location>
        <begin position="173"/>
        <end position="190"/>
    </location>
</feature>
<keyword evidence="9" id="KW-0243">Dynein</keyword>
<keyword evidence="11" id="KW-0206">Cytoskeleton</keyword>
<feature type="compositionally biased region" description="Pro residues" evidence="13">
    <location>
        <begin position="1148"/>
        <end position="1158"/>
    </location>
</feature>
<keyword evidence="12" id="KW-0131">Cell cycle</keyword>
<feature type="compositionally biased region" description="Low complexity" evidence="13">
    <location>
        <begin position="1159"/>
        <end position="1169"/>
    </location>
</feature>
<dbReference type="Pfam" id="PF01302">
    <property type="entry name" value="CAP_GLY"/>
    <property type="match status" value="1"/>
</dbReference>
<feature type="compositionally biased region" description="Low complexity" evidence="13">
    <location>
        <begin position="193"/>
        <end position="224"/>
    </location>
</feature>
<evidence type="ECO:0000256" key="3">
    <source>
        <dbReference type="ARBA" id="ARBA00004544"/>
    </source>
</evidence>
<keyword evidence="10" id="KW-0175">Coiled coil</keyword>
<evidence type="ECO:0000256" key="9">
    <source>
        <dbReference type="ARBA" id="ARBA00023017"/>
    </source>
</evidence>
<comment type="caution">
    <text evidence="15">The sequence shown here is derived from an EMBL/GenBank/DDBJ whole genome shotgun (WGS) entry which is preliminary data.</text>
</comment>
<evidence type="ECO:0000259" key="14">
    <source>
        <dbReference type="PROSITE" id="PS50245"/>
    </source>
</evidence>
<reference evidence="15 16" key="1">
    <citation type="submission" date="2024-01" db="EMBL/GenBank/DDBJ databases">
        <title>A draft genome for the cacao thread blight pathogen Marasmiellus scandens.</title>
        <authorList>
            <person name="Baruah I.K."/>
            <person name="Leung J."/>
            <person name="Bukari Y."/>
            <person name="Amoako-Attah I."/>
            <person name="Meinhardt L.W."/>
            <person name="Bailey B.A."/>
            <person name="Cohen S.P."/>
        </authorList>
    </citation>
    <scope>NUCLEOTIDE SEQUENCE [LARGE SCALE GENOMIC DNA]</scope>
    <source>
        <strain evidence="15 16">GH-19</strain>
    </source>
</reference>
<sequence length="1266" mass="140275">MSDYPLGTIVEIGSVGRGVIRFSGPTAFKPGKWVGVELYEPNGKNDGSVDGKQYFSCRIKHGAFVRASQIKGTFGHERDSEQAQPRAGPSTPSRTASGRPAGHQRTSSNSGLLRANSLRTASPSTASTRSASPAKPATNGTPVASARVSRLGQASPTKKSPSISVHQPRRSLSLRQPPQSDVSSLGTSPPNGAPRLASPLAAHSSSPQPSSLQSDSPLSSRQPRTSSPLASSPLDTSAPRLSDLPPPAPAPPDDTELQELRAKIRVLEAKRADDAQHIRSLETALEDAKTFNAIRPKLQAKLNSLQTELTATRRELSDTQQLSDLAESRILDAQEQTEMVMLDKEMAEERAELAEAELEEVKEKLAIVEVELEVLKEEKELVEGDGGGDGGGGGGGDDGKSSLAYIQLEKQNERLKEALLRLRDMTQENDQEQRRRIAELEKDIGGVDDLQSRYDEATIKLSNAEVQIEDLKLQLDDALGAEEMLVQLTERNLMLGEKIEEMRITIEDLEALKELSDELEENHVETEKTLYEDIETRDTQIREYNRKIETLEEACQDYENTITQFRELVVQLQSELEILRTQTQTAQSESATAASQTAQMMYLNLKLQSTASKNQARNIEYEIRKIEAKERGELLGIVQPYLPQLYVESDSDATQCYLFFQRLAYKSELINNVVAQTHNLPESLDGPVSEILVGVCDMRGRISGLATLCKRFAAILRYCDVESFLNVGRIYAEVAPLEKRIDMHIDLLRRDEFRERECVADIAKIQAQFNHLAEMYFSGFQFDLGERELGYMTSFDLDLDVFAASIGLAKTSVEGILKEEEVVLDMGGFDINAELFEPLQKLLERSKSAKSISKKLTKRLEDLTQDSAALKANLVPQMETLTNSVQELVNFGISLAQQTMSHLSDARASKSSFQLTTILSYAKDLASTTVGVNSKPGTQWWEAVGETITQLIQEGGKLLPLTMENENVLKITGVSPWVTRVDEIKASLAVNLEAERKVAQLNDEIQGLVRSLKTKDQNIQELGVKTELMERRMEAAKKQGDTIADLENELSKHKKRGQEYEEALDSLNADLEALEQENAKLKVSNAGQEKQTSGPQQVESEPAVTEVNLEKSQLAEQIDALRCTVKFLRTENAYLKGHDLLREIQSLPPLPEPMPRPSTPSLDPSGLSDSDSDSESDRTPPTPPTFRSLVTESKMLYRDVIRFSSSPKLVDLSELNKKRAEAAGKRVWMPKKKMPAAQVLERKMQAEKLSRRVKGLIDRANAMVIS</sequence>
<dbReference type="InterPro" id="IPR022157">
    <property type="entry name" value="Dynactin"/>
</dbReference>
<evidence type="ECO:0000256" key="5">
    <source>
        <dbReference type="ARBA" id="ARBA00022490"/>
    </source>
</evidence>
<evidence type="ECO:0000256" key="7">
    <source>
        <dbReference type="ARBA" id="ARBA00022701"/>
    </source>
</evidence>
<proteinExistence type="inferred from homology"/>
<dbReference type="PROSITE" id="PS50245">
    <property type="entry name" value="CAP_GLY_2"/>
    <property type="match status" value="1"/>
</dbReference>
<comment type="subcellular location">
    <subcellularLocation>
        <location evidence="3">Cytoplasm</location>
        <location evidence="3">Cell cortex</location>
    </subcellularLocation>
    <subcellularLocation>
        <location evidence="1">Cytoplasm</location>
        <location evidence="1">Cytoskeleton</location>
        <location evidence="1">Microtubule organizing center</location>
        <location evidence="1">Centrosome</location>
        <location evidence="1">Centriole</location>
    </subcellularLocation>
    <subcellularLocation>
        <location evidence="2">Cytoplasm</location>
        <location evidence="2">Cytoskeleton</location>
        <location evidence="2">Spindle</location>
    </subcellularLocation>
</comment>
<dbReference type="SUPFAM" id="SSF74924">
    <property type="entry name" value="Cap-Gly domain"/>
    <property type="match status" value="1"/>
</dbReference>
<comment type="similarity">
    <text evidence="4">Belongs to the dynactin 150 kDa subunit family.</text>
</comment>
<evidence type="ECO:0000256" key="6">
    <source>
        <dbReference type="ARBA" id="ARBA00022618"/>
    </source>
</evidence>
<feature type="compositionally biased region" description="Polar residues" evidence="13">
    <location>
        <begin position="225"/>
        <end position="235"/>
    </location>
</feature>
<evidence type="ECO:0000256" key="2">
    <source>
        <dbReference type="ARBA" id="ARBA00004186"/>
    </source>
</evidence>
<feature type="compositionally biased region" description="Low complexity" evidence="13">
    <location>
        <begin position="119"/>
        <end position="138"/>
    </location>
</feature>
<dbReference type="PANTHER" id="PTHR18916:SF6">
    <property type="entry name" value="DYNACTIN SUBUNIT 1"/>
    <property type="match status" value="1"/>
</dbReference>
<evidence type="ECO:0000256" key="13">
    <source>
        <dbReference type="SAM" id="MobiDB-lite"/>
    </source>
</evidence>
<evidence type="ECO:0000313" key="15">
    <source>
        <dbReference type="EMBL" id="KAK7445374.1"/>
    </source>
</evidence>
<gene>
    <name evidence="15" type="ORF">VKT23_014791</name>
</gene>
<evidence type="ECO:0000256" key="11">
    <source>
        <dbReference type="ARBA" id="ARBA00023212"/>
    </source>
</evidence>